<keyword evidence="6" id="KW-0998">Cell outer membrane</keyword>
<accession>A0A3B0UZY7</accession>
<dbReference type="Pfam" id="PF00263">
    <property type="entry name" value="Secretin"/>
    <property type="match status" value="1"/>
</dbReference>
<name>A0A3B0UZY7_9ZZZZ</name>
<dbReference type="InterPro" id="IPR038591">
    <property type="entry name" value="NolW-like_sf"/>
</dbReference>
<dbReference type="Pfam" id="PF11741">
    <property type="entry name" value="AMIN"/>
    <property type="match status" value="3"/>
</dbReference>
<dbReference type="InterPro" id="IPR001775">
    <property type="entry name" value="GspD/PilQ"/>
</dbReference>
<dbReference type="InterPro" id="IPR011662">
    <property type="entry name" value="Secretin/TonB_short_N"/>
</dbReference>
<dbReference type="EMBL" id="UOEZ01000039">
    <property type="protein sequence ID" value="VAW36351.1"/>
    <property type="molecule type" value="Genomic_DNA"/>
</dbReference>
<dbReference type="Gene3D" id="2.60.40.3500">
    <property type="match status" value="2"/>
</dbReference>
<comment type="subcellular location">
    <subcellularLocation>
        <location evidence="1">Membrane</location>
    </subcellularLocation>
</comment>
<evidence type="ECO:0000256" key="3">
    <source>
        <dbReference type="ARBA" id="ARBA00022729"/>
    </source>
</evidence>
<dbReference type="PANTHER" id="PTHR30604:SF1">
    <property type="entry name" value="DNA UTILIZATION PROTEIN HOFQ"/>
    <property type="match status" value="1"/>
</dbReference>
<dbReference type="InterPro" id="IPR051808">
    <property type="entry name" value="Type_IV_pilus_biogenesis"/>
</dbReference>
<evidence type="ECO:0000256" key="7">
    <source>
        <dbReference type="SAM" id="MobiDB-lite"/>
    </source>
</evidence>
<keyword evidence="2" id="KW-0813">Transport</keyword>
<gene>
    <name evidence="9" type="ORF">MNBD_DELTA02-102</name>
</gene>
<dbReference type="PANTHER" id="PTHR30604">
    <property type="entry name" value="PROTEIN TRANSPORT PROTEIN HOFQ"/>
    <property type="match status" value="1"/>
</dbReference>
<dbReference type="Pfam" id="PF07660">
    <property type="entry name" value="STN"/>
    <property type="match status" value="1"/>
</dbReference>
<feature type="region of interest" description="Disordered" evidence="7">
    <location>
        <begin position="429"/>
        <end position="448"/>
    </location>
</feature>
<reference evidence="9" key="1">
    <citation type="submission" date="2018-06" db="EMBL/GenBank/DDBJ databases">
        <authorList>
            <person name="Zhirakovskaya E."/>
        </authorList>
    </citation>
    <scope>NUCLEOTIDE SEQUENCE</scope>
</reference>
<dbReference type="Pfam" id="PF03958">
    <property type="entry name" value="Secretin_N"/>
    <property type="match status" value="1"/>
</dbReference>
<proteinExistence type="predicted"/>
<dbReference type="AlphaFoldDB" id="A0A3B0UZY7"/>
<evidence type="ECO:0000256" key="5">
    <source>
        <dbReference type="ARBA" id="ARBA00023136"/>
    </source>
</evidence>
<dbReference type="Gene3D" id="3.30.1370.130">
    <property type="match status" value="1"/>
</dbReference>
<dbReference type="PRINTS" id="PR00811">
    <property type="entry name" value="BCTERIALGSPD"/>
</dbReference>
<sequence>MRIIKIKKRVACFFWVFAIAFLFTVGCTANRTKPEAGSLLIEGAAVGANSSVELISVVRMGDAVLIEGEGPLKFTSFRMDSPSRLILDLPAVNLDKVQGPVDVNNDYITTITSSSYGEGDDITGRIEIGLQEGVAYEVKAGEDDDSLLVVFSGAAGSDGSGSTVLEDTGLGPWDIDSENGEDIVDGIAAVETETGQVPVQEAEEPAMQPATTVVDLKLSSDDEKTVVRIITDGEVGNYNAFGLDDPTRVVVDIWGVDSSLYDDTVEVDSPILKRVRLGIHKDKVRFVFDSSSAAVPYYNIRKDNDSLVVTLGGEPVIEPRPGASVSGEDGPEALDAGEAGDPWDLPIEEVEEAPEEAAVEAVAEEVAVEAVAEEAAVEAVAEEVAVEAVAGEAAVEAVVEDEAVEVVAGEIEEEAEALSEPQEVIVVEEEEDEPQQSAAGEGARPEEVEEVIEAVEAAPLAPAAKVAEAVVVAGPGLGAEQGLEKENQGVEAAVSLEEQEEADLIETEAMEDAEPDESAPATPEESALAGQRSPLSLPQEQEEVRSIIRKDPVDVQNVDFRLMGDVARLTITNSDVARFRIKESEDGKVLNIDILNAFIPDNLKSTLDAAALGTPVSTISSYQAYTEPVGNVRIIVKLSERVPYDISRSGNAINMDFSLMSWVAQDKAEAAAEAEDVSDALALEELALSEEDAAPDREKGGKYTGRRINIDMVDAEVTDMLKLLAEVSDLNIIASDEVNGKITLRLKDVPWDQAFDLILRTKGLGSIQDGNVVRVAPAARIREEREGALAAKKAATKLEDIKTEYIRINYDKAKSLSLQLENLLSDRGSITVHVPTNTVIVRDIQVAINDVKSYIKKVDIPIPQVLIEARIVEATSSFARDLGVQWGVDFRSPGSQVTTSSFGSVDEQFGQWAPQPSQQTGTLPSGGTYNVEKKNFLADAGVTNYAVNLPATGTAGTLGALGFILGKTGSNPLILDLRISAGEQKGLVKTISRPRIITMNNKEAKIAQGESIPFETSTIEGSSTTFIDANLSLTVKPQITPDGSVLMEIKASRNSIGSFRNSSGEPSINTKEASTHVLVRNGETTVMGGIIVSDSSNNERGIPFFKEIPVLGWLFKGKSISDSQTELLIFITPTILNQSVEGEG</sequence>
<dbReference type="Gene3D" id="3.30.1370.120">
    <property type="match status" value="1"/>
</dbReference>
<evidence type="ECO:0000256" key="4">
    <source>
        <dbReference type="ARBA" id="ARBA00022927"/>
    </source>
</evidence>
<keyword evidence="5" id="KW-0472">Membrane</keyword>
<keyword evidence="3" id="KW-0732">Signal</keyword>
<feature type="domain" description="Secretin/TonB short N-terminal" evidence="8">
    <location>
        <begin position="730"/>
        <end position="778"/>
    </location>
</feature>
<evidence type="ECO:0000256" key="6">
    <source>
        <dbReference type="ARBA" id="ARBA00023237"/>
    </source>
</evidence>
<dbReference type="GO" id="GO:0019867">
    <property type="term" value="C:outer membrane"/>
    <property type="evidence" value="ECO:0007669"/>
    <property type="project" value="InterPro"/>
</dbReference>
<evidence type="ECO:0000313" key="9">
    <source>
        <dbReference type="EMBL" id="VAW36351.1"/>
    </source>
</evidence>
<dbReference type="GO" id="GO:0009306">
    <property type="term" value="P:protein secretion"/>
    <property type="evidence" value="ECO:0007669"/>
    <property type="project" value="InterPro"/>
</dbReference>
<keyword evidence="4" id="KW-0653">Protein transport</keyword>
<dbReference type="SMART" id="SM00965">
    <property type="entry name" value="STN"/>
    <property type="match status" value="1"/>
</dbReference>
<protein>
    <submittedName>
        <fullName evidence="9">Type IV pilus biogenesis protein PilQ</fullName>
    </submittedName>
</protein>
<dbReference type="InterPro" id="IPR021731">
    <property type="entry name" value="AMIN_dom"/>
</dbReference>
<organism evidence="9">
    <name type="scientific">hydrothermal vent metagenome</name>
    <dbReference type="NCBI Taxonomy" id="652676"/>
    <lineage>
        <taxon>unclassified sequences</taxon>
        <taxon>metagenomes</taxon>
        <taxon>ecological metagenomes</taxon>
    </lineage>
</organism>
<evidence type="ECO:0000259" key="8">
    <source>
        <dbReference type="SMART" id="SM00965"/>
    </source>
</evidence>
<dbReference type="InterPro" id="IPR005644">
    <property type="entry name" value="NolW-like"/>
</dbReference>
<evidence type="ECO:0000256" key="1">
    <source>
        <dbReference type="ARBA" id="ARBA00004370"/>
    </source>
</evidence>
<dbReference type="InterPro" id="IPR013355">
    <property type="entry name" value="Pilus_4_PilQ"/>
</dbReference>
<evidence type="ECO:0000256" key="2">
    <source>
        <dbReference type="ARBA" id="ARBA00022448"/>
    </source>
</evidence>
<dbReference type="InterPro" id="IPR004846">
    <property type="entry name" value="T2SS/T3SS_dom"/>
</dbReference>
<feature type="region of interest" description="Disordered" evidence="7">
    <location>
        <begin position="510"/>
        <end position="540"/>
    </location>
</feature>
<dbReference type="PROSITE" id="PS51257">
    <property type="entry name" value="PROKAR_LIPOPROTEIN"/>
    <property type="match status" value="1"/>
</dbReference>
<dbReference type="NCBIfam" id="TIGR02515">
    <property type="entry name" value="IV_pilus_PilQ"/>
    <property type="match status" value="1"/>
</dbReference>